<dbReference type="AlphaFoldDB" id="A0A7W5G214"/>
<sequence>MLTLLAILAGINAAVEIGLKEHDRLTLAPAGDGAPVGRPAPNVKAARGD</sequence>
<evidence type="ECO:0000256" key="1">
    <source>
        <dbReference type="SAM" id="MobiDB-lite"/>
    </source>
</evidence>
<dbReference type="EMBL" id="JACHXH010000024">
    <property type="protein sequence ID" value="MBB3137748.1"/>
    <property type="molecule type" value="Genomic_DNA"/>
</dbReference>
<gene>
    <name evidence="2" type="ORF">FHS26_005513</name>
</gene>
<proteinExistence type="predicted"/>
<organism evidence="2 3">
    <name type="scientific">Rhizobium pisi</name>
    <dbReference type="NCBI Taxonomy" id="574561"/>
    <lineage>
        <taxon>Bacteria</taxon>
        <taxon>Pseudomonadati</taxon>
        <taxon>Pseudomonadota</taxon>
        <taxon>Alphaproteobacteria</taxon>
        <taxon>Hyphomicrobiales</taxon>
        <taxon>Rhizobiaceae</taxon>
        <taxon>Rhizobium/Agrobacterium group</taxon>
        <taxon>Rhizobium</taxon>
    </lineage>
</organism>
<evidence type="ECO:0000313" key="2">
    <source>
        <dbReference type="EMBL" id="MBB3137748.1"/>
    </source>
</evidence>
<accession>A0A7W5G214</accession>
<keyword evidence="3" id="KW-1185">Reference proteome</keyword>
<protein>
    <submittedName>
        <fullName evidence="2">Uncharacterized protein</fullName>
    </submittedName>
</protein>
<evidence type="ECO:0000313" key="3">
    <source>
        <dbReference type="Proteomes" id="UP000518315"/>
    </source>
</evidence>
<dbReference type="Proteomes" id="UP000518315">
    <property type="component" value="Unassembled WGS sequence"/>
</dbReference>
<feature type="region of interest" description="Disordered" evidence="1">
    <location>
        <begin position="28"/>
        <end position="49"/>
    </location>
</feature>
<comment type="caution">
    <text evidence="2">The sequence shown here is derived from an EMBL/GenBank/DDBJ whole genome shotgun (WGS) entry which is preliminary data.</text>
</comment>
<name>A0A7W5G214_9HYPH</name>
<reference evidence="2 3" key="1">
    <citation type="submission" date="2020-08" db="EMBL/GenBank/DDBJ databases">
        <title>Genomic Encyclopedia of Type Strains, Phase III (KMG-III): the genomes of soil and plant-associated and newly described type strains.</title>
        <authorList>
            <person name="Whitman W."/>
        </authorList>
    </citation>
    <scope>NUCLEOTIDE SEQUENCE [LARGE SCALE GENOMIC DNA]</scope>
    <source>
        <strain evidence="2 3">CECT 4113</strain>
    </source>
</reference>